<keyword evidence="2" id="KW-0413">Isomerase</keyword>
<keyword evidence="3" id="KW-1185">Reference proteome</keyword>
<dbReference type="InterPro" id="IPR036237">
    <property type="entry name" value="Xyl_isomerase-like_sf"/>
</dbReference>
<reference evidence="2 3" key="1">
    <citation type="submission" date="2018-08" db="EMBL/GenBank/DDBJ databases">
        <title>Genomic Encyclopedia of Type Strains, Phase III (KMG-III): the genomes of soil and plant-associated and newly described type strains.</title>
        <authorList>
            <person name="Whitman W."/>
        </authorList>
    </citation>
    <scope>NUCLEOTIDE SEQUENCE [LARGE SCALE GENOMIC DNA]</scope>
    <source>
        <strain evidence="2 3">CGMCC 1.10966</strain>
    </source>
</reference>
<dbReference type="GO" id="GO:0016853">
    <property type="term" value="F:isomerase activity"/>
    <property type="evidence" value="ECO:0007669"/>
    <property type="project" value="UniProtKB-KW"/>
</dbReference>
<evidence type="ECO:0000313" key="3">
    <source>
        <dbReference type="Proteomes" id="UP000256304"/>
    </source>
</evidence>
<dbReference type="OrthoDB" id="9814946at2"/>
<sequence length="277" mass="29994">MFPFQTSLNASTLFPYKLNVLEQIAIAGEAGYEGIELWVSEIESYLAGGGTAEAIREALSGHNVAFVNAIAFFKWADENEAVREEAFAQAERELRMLAELGCRAAAAPPFGDVANVGLEDMGRHFARLSALAREIGIDVYVEFWGRASQLYTANQALEVMRASGLADAQMLLDPFHMYTGGSAVDDLKGLKGSQIGIMHANDYPASPSRETITDAERVFPGEGIAPSKEIAETLYASGYRGFLSLELFIADFGSQTALETAVKGLRTLKETYQVAGE</sequence>
<feature type="domain" description="Xylose isomerase-like TIM barrel" evidence="1">
    <location>
        <begin position="25"/>
        <end position="269"/>
    </location>
</feature>
<dbReference type="EMBL" id="QTTN01000033">
    <property type="protein sequence ID" value="REE69538.1"/>
    <property type="molecule type" value="Genomic_DNA"/>
</dbReference>
<dbReference type="Pfam" id="PF01261">
    <property type="entry name" value="AP_endonuc_2"/>
    <property type="match status" value="1"/>
</dbReference>
<dbReference type="RefSeq" id="WP_116191307.1">
    <property type="nucleotide sequence ID" value="NZ_QTTN01000033.1"/>
</dbReference>
<accession>A0A3D9R2C7</accession>
<comment type="caution">
    <text evidence="2">The sequence shown here is derived from an EMBL/GenBank/DDBJ whole genome shotgun (WGS) entry which is preliminary data.</text>
</comment>
<name>A0A3D9R2C7_9BACL</name>
<dbReference type="InterPro" id="IPR013022">
    <property type="entry name" value="Xyl_isomerase-like_TIM-brl"/>
</dbReference>
<gene>
    <name evidence="2" type="ORF">A8990_1333</name>
</gene>
<dbReference type="PANTHER" id="PTHR12110:SF48">
    <property type="entry name" value="BLL3656 PROTEIN"/>
    <property type="match status" value="1"/>
</dbReference>
<protein>
    <submittedName>
        <fullName evidence="2">Sugar phosphate isomerase/epimerase</fullName>
    </submittedName>
</protein>
<dbReference type="AlphaFoldDB" id="A0A3D9R2C7"/>
<dbReference type="PANTHER" id="PTHR12110">
    <property type="entry name" value="HYDROXYPYRUVATE ISOMERASE"/>
    <property type="match status" value="1"/>
</dbReference>
<evidence type="ECO:0000259" key="1">
    <source>
        <dbReference type="Pfam" id="PF01261"/>
    </source>
</evidence>
<evidence type="ECO:0000313" key="2">
    <source>
        <dbReference type="EMBL" id="REE69538.1"/>
    </source>
</evidence>
<dbReference type="Gene3D" id="3.20.20.150">
    <property type="entry name" value="Divalent-metal-dependent TIM barrel enzymes"/>
    <property type="match status" value="1"/>
</dbReference>
<dbReference type="SUPFAM" id="SSF51658">
    <property type="entry name" value="Xylose isomerase-like"/>
    <property type="match status" value="1"/>
</dbReference>
<dbReference type="InterPro" id="IPR050312">
    <property type="entry name" value="IolE/XylAMocC-like"/>
</dbReference>
<dbReference type="Proteomes" id="UP000256304">
    <property type="component" value="Unassembled WGS sequence"/>
</dbReference>
<organism evidence="2 3">
    <name type="scientific">Paenibacillus taihuensis</name>
    <dbReference type="NCBI Taxonomy" id="1156355"/>
    <lineage>
        <taxon>Bacteria</taxon>
        <taxon>Bacillati</taxon>
        <taxon>Bacillota</taxon>
        <taxon>Bacilli</taxon>
        <taxon>Bacillales</taxon>
        <taxon>Paenibacillaceae</taxon>
        <taxon>Paenibacillus</taxon>
    </lineage>
</organism>
<proteinExistence type="predicted"/>